<dbReference type="Proteomes" id="UP000028725">
    <property type="component" value="Unassembled WGS sequence"/>
</dbReference>
<reference evidence="2 3" key="1">
    <citation type="submission" date="2014-04" db="EMBL/GenBank/DDBJ databases">
        <title>Genome assembly of Hyalangium minutum DSM 14724.</title>
        <authorList>
            <person name="Sharma G."/>
            <person name="Subramanian S."/>
        </authorList>
    </citation>
    <scope>NUCLEOTIDE SEQUENCE [LARGE SCALE GENOMIC DNA]</scope>
    <source>
        <strain evidence="2 3">DSM 14724</strain>
    </source>
</reference>
<accession>A0A085WC25</accession>
<feature type="region of interest" description="Disordered" evidence="1">
    <location>
        <begin position="126"/>
        <end position="154"/>
    </location>
</feature>
<protein>
    <submittedName>
        <fullName evidence="2">Uncharacterized protein</fullName>
    </submittedName>
</protein>
<keyword evidence="3" id="KW-1185">Reference proteome</keyword>
<sequence length="154" mass="17038">MSDLKDDLAGVPDEVKRVLAHLKPEPEAAAEVREQLLSGLDAHVQTSAGPLREVLECMRRVLQSTRPGAPFQPHFAREFTAALERYRKDPSASQPPPEVLLDCLIFLRELVQARGLGGLLEAVDEVSSEPAAPPKETRQQQDLQTRIRLSNTRG</sequence>
<evidence type="ECO:0000256" key="1">
    <source>
        <dbReference type="SAM" id="MobiDB-lite"/>
    </source>
</evidence>
<gene>
    <name evidence="2" type="ORF">DB31_1354</name>
</gene>
<dbReference type="STRING" id="394096.DB31_1354"/>
<comment type="caution">
    <text evidence="2">The sequence shown here is derived from an EMBL/GenBank/DDBJ whole genome shotgun (WGS) entry which is preliminary data.</text>
</comment>
<dbReference type="RefSeq" id="WP_044193045.1">
    <property type="nucleotide sequence ID" value="NZ_JMCB01000012.1"/>
</dbReference>
<proteinExistence type="predicted"/>
<feature type="compositionally biased region" description="Polar residues" evidence="1">
    <location>
        <begin position="140"/>
        <end position="154"/>
    </location>
</feature>
<evidence type="ECO:0000313" key="2">
    <source>
        <dbReference type="EMBL" id="KFE65238.1"/>
    </source>
</evidence>
<dbReference type="AlphaFoldDB" id="A0A085WC25"/>
<name>A0A085WC25_9BACT</name>
<organism evidence="2 3">
    <name type="scientific">Hyalangium minutum</name>
    <dbReference type="NCBI Taxonomy" id="394096"/>
    <lineage>
        <taxon>Bacteria</taxon>
        <taxon>Pseudomonadati</taxon>
        <taxon>Myxococcota</taxon>
        <taxon>Myxococcia</taxon>
        <taxon>Myxococcales</taxon>
        <taxon>Cystobacterineae</taxon>
        <taxon>Archangiaceae</taxon>
        <taxon>Hyalangium</taxon>
    </lineage>
</organism>
<dbReference type="EMBL" id="JMCB01000012">
    <property type="protein sequence ID" value="KFE65238.1"/>
    <property type="molecule type" value="Genomic_DNA"/>
</dbReference>
<evidence type="ECO:0000313" key="3">
    <source>
        <dbReference type="Proteomes" id="UP000028725"/>
    </source>
</evidence>
<dbReference type="OrthoDB" id="10011782at2"/>